<gene>
    <name evidence="2" type="ORF">SAMN05192583_0801</name>
</gene>
<dbReference type="AlphaFoldDB" id="A0A1H7ZS42"/>
<dbReference type="PROSITE" id="PS51257">
    <property type="entry name" value="PROKAR_LIPOPROTEIN"/>
    <property type="match status" value="1"/>
</dbReference>
<keyword evidence="3" id="KW-1185">Reference proteome</keyword>
<accession>A0A1H7ZS42</accession>
<dbReference type="EMBL" id="FOCF01000001">
    <property type="protein sequence ID" value="SEM60624.1"/>
    <property type="molecule type" value="Genomic_DNA"/>
</dbReference>
<evidence type="ECO:0000313" key="2">
    <source>
        <dbReference type="EMBL" id="SEM60624.1"/>
    </source>
</evidence>
<proteinExistence type="predicted"/>
<evidence type="ECO:0000313" key="3">
    <source>
        <dbReference type="Proteomes" id="UP000199206"/>
    </source>
</evidence>
<feature type="signal peptide" evidence="1">
    <location>
        <begin position="1"/>
        <end position="23"/>
    </location>
</feature>
<feature type="chain" id="PRO_5011462955" evidence="1">
    <location>
        <begin position="24"/>
        <end position="176"/>
    </location>
</feature>
<name>A0A1H7ZS42_9SPHN</name>
<dbReference type="Proteomes" id="UP000199206">
    <property type="component" value="Unassembled WGS sequence"/>
</dbReference>
<reference evidence="3" key="1">
    <citation type="submission" date="2016-10" db="EMBL/GenBank/DDBJ databases">
        <authorList>
            <person name="Varghese N."/>
            <person name="Submissions S."/>
        </authorList>
    </citation>
    <scope>NUCLEOTIDE SEQUENCE [LARGE SCALE GENOMIC DNA]</scope>
    <source>
        <strain evidence="3">S6-262</strain>
    </source>
</reference>
<dbReference type="OrthoDB" id="7594050at2"/>
<protein>
    <submittedName>
        <fullName evidence="2">Uncharacterized protein</fullName>
    </submittedName>
</protein>
<evidence type="ECO:0000256" key="1">
    <source>
        <dbReference type="SAM" id="SignalP"/>
    </source>
</evidence>
<sequence length="176" mass="18157">MIGRSVVALATAAALLMPSVASGACLNAPEAESITLVALPEILRQTGVVCAGRLPASSLLRQGDGPFLAKYDAAADRAWPKARGAIVKLSNPAADVLLGSEYARPLLTSLLVPLLVGRIAQADCGVLDTLVTQLAPLPPTNTAGVVVTALRYFNAEKAKGKPIDVPDLPLCPENAR</sequence>
<dbReference type="STRING" id="1166340.SAMN05192583_0801"/>
<keyword evidence="1" id="KW-0732">Signal</keyword>
<organism evidence="2 3">
    <name type="scientific">Sphingomonas gellani</name>
    <dbReference type="NCBI Taxonomy" id="1166340"/>
    <lineage>
        <taxon>Bacteria</taxon>
        <taxon>Pseudomonadati</taxon>
        <taxon>Pseudomonadota</taxon>
        <taxon>Alphaproteobacteria</taxon>
        <taxon>Sphingomonadales</taxon>
        <taxon>Sphingomonadaceae</taxon>
        <taxon>Sphingomonas</taxon>
    </lineage>
</organism>